<dbReference type="InterPro" id="IPR022816">
    <property type="entry name" value="Condensin_barren_su2"/>
</dbReference>
<dbReference type="GO" id="GO:0051301">
    <property type="term" value="P:cell division"/>
    <property type="evidence" value="ECO:0007669"/>
    <property type="project" value="UniProtKB-KW"/>
</dbReference>
<dbReference type="OrthoDB" id="362021at2759"/>
<evidence type="ECO:0000256" key="4">
    <source>
        <dbReference type="ARBA" id="ARBA00016065"/>
    </source>
</evidence>
<accession>A0A6A4VU93</accession>
<evidence type="ECO:0000256" key="10">
    <source>
        <dbReference type="ARBA" id="ARBA00023306"/>
    </source>
</evidence>
<dbReference type="EMBL" id="VIIS01001477">
    <property type="protein sequence ID" value="KAF0297685.1"/>
    <property type="molecule type" value="Genomic_DNA"/>
</dbReference>
<keyword evidence="5" id="KW-0158">Chromosome</keyword>
<comment type="caution">
    <text evidence="12">The sequence shown here is derived from an EMBL/GenBank/DDBJ whole genome shotgun (WGS) entry which is preliminary data.</text>
</comment>
<evidence type="ECO:0000256" key="9">
    <source>
        <dbReference type="ARBA" id="ARBA00023067"/>
    </source>
</evidence>
<dbReference type="GO" id="GO:0005737">
    <property type="term" value="C:cytoplasm"/>
    <property type="evidence" value="ECO:0007669"/>
    <property type="project" value="UniProtKB-SubCell"/>
</dbReference>
<gene>
    <name evidence="12" type="ORF">FJT64_004892</name>
</gene>
<evidence type="ECO:0000256" key="3">
    <source>
        <dbReference type="ARBA" id="ARBA00009471"/>
    </source>
</evidence>
<keyword evidence="13" id="KW-1185">Reference proteome</keyword>
<dbReference type="AlphaFoldDB" id="A0A6A4VU93"/>
<organism evidence="12 13">
    <name type="scientific">Amphibalanus amphitrite</name>
    <name type="common">Striped barnacle</name>
    <name type="synonym">Balanus amphitrite</name>
    <dbReference type="NCBI Taxonomy" id="1232801"/>
    <lineage>
        <taxon>Eukaryota</taxon>
        <taxon>Metazoa</taxon>
        <taxon>Ecdysozoa</taxon>
        <taxon>Arthropoda</taxon>
        <taxon>Crustacea</taxon>
        <taxon>Multicrustacea</taxon>
        <taxon>Cirripedia</taxon>
        <taxon>Thoracica</taxon>
        <taxon>Thoracicalcarea</taxon>
        <taxon>Balanomorpha</taxon>
        <taxon>Balanoidea</taxon>
        <taxon>Balanidae</taxon>
        <taxon>Amphibalaninae</taxon>
        <taxon>Amphibalanus</taxon>
    </lineage>
</organism>
<reference evidence="12 13" key="1">
    <citation type="submission" date="2019-07" db="EMBL/GenBank/DDBJ databases">
        <title>Draft genome assembly of a fouling barnacle, Amphibalanus amphitrite (Darwin, 1854): The first reference genome for Thecostraca.</title>
        <authorList>
            <person name="Kim W."/>
        </authorList>
    </citation>
    <scope>NUCLEOTIDE SEQUENCE [LARGE SCALE GENOMIC DNA]</scope>
    <source>
        <strain evidence="12">SNU_AA5</strain>
        <tissue evidence="12">Soma without cirri and trophi</tissue>
    </source>
</reference>
<evidence type="ECO:0000256" key="2">
    <source>
        <dbReference type="ARBA" id="ARBA00004496"/>
    </source>
</evidence>
<keyword evidence="6" id="KW-0963">Cytoplasm</keyword>
<evidence type="ECO:0000256" key="7">
    <source>
        <dbReference type="ARBA" id="ARBA00022618"/>
    </source>
</evidence>
<evidence type="ECO:0000256" key="1">
    <source>
        <dbReference type="ARBA" id="ARBA00004286"/>
    </source>
</evidence>
<keyword evidence="9" id="KW-0226">DNA condensation</keyword>
<dbReference type="PANTHER" id="PTHR13108">
    <property type="entry name" value="CONDENSIN COMPLEX SUBUNIT 2"/>
    <property type="match status" value="1"/>
</dbReference>
<keyword evidence="8" id="KW-0498">Mitosis</keyword>
<name>A0A6A4VU93_AMPAM</name>
<protein>
    <recommendedName>
        <fullName evidence="4">Condensin complex subunit 2</fullName>
    </recommendedName>
</protein>
<sequence length="175" mass="18958">MGSDVASEPRRRSALFTSPAMRRSLSAAAAGSAGKRSPQGRRSSRGAAPEVEPFDIPQHDEEAERRQEQQQQAAADRRRSLPGIAGLSHGQLAAHYASCVKLSAENKINTKNAFSLQLIDCMAQMMRQKKSDLDNFQVASYTLDASAKIYGYRVEALHGETLRMAGGLGRADGKP</sequence>
<keyword evidence="10" id="KW-0131">Cell cycle</keyword>
<dbReference type="GO" id="GO:0003682">
    <property type="term" value="F:chromatin binding"/>
    <property type="evidence" value="ECO:0007669"/>
    <property type="project" value="TreeGrafter"/>
</dbReference>
<evidence type="ECO:0000313" key="12">
    <source>
        <dbReference type="EMBL" id="KAF0297685.1"/>
    </source>
</evidence>
<feature type="region of interest" description="Disordered" evidence="11">
    <location>
        <begin position="1"/>
        <end position="78"/>
    </location>
</feature>
<keyword evidence="7" id="KW-0132">Cell division</keyword>
<comment type="similarity">
    <text evidence="3">Belongs to the CND2 (condensin subunit 2) family.</text>
</comment>
<dbReference type="GO" id="GO:0007076">
    <property type="term" value="P:mitotic chromosome condensation"/>
    <property type="evidence" value="ECO:0007669"/>
    <property type="project" value="InterPro"/>
</dbReference>
<dbReference type="GO" id="GO:0000796">
    <property type="term" value="C:condensin complex"/>
    <property type="evidence" value="ECO:0007669"/>
    <property type="project" value="InterPro"/>
</dbReference>
<dbReference type="PANTHER" id="PTHR13108:SF9">
    <property type="entry name" value="CONDENSIN COMPLEX SUBUNIT 2"/>
    <property type="match status" value="1"/>
</dbReference>
<evidence type="ECO:0000313" key="13">
    <source>
        <dbReference type="Proteomes" id="UP000440578"/>
    </source>
</evidence>
<feature type="compositionally biased region" description="Low complexity" evidence="11">
    <location>
        <begin position="18"/>
        <end position="37"/>
    </location>
</feature>
<dbReference type="Pfam" id="PF05786">
    <property type="entry name" value="Cnd2"/>
    <property type="match status" value="1"/>
</dbReference>
<dbReference type="Proteomes" id="UP000440578">
    <property type="component" value="Unassembled WGS sequence"/>
</dbReference>
<evidence type="ECO:0000256" key="5">
    <source>
        <dbReference type="ARBA" id="ARBA00022454"/>
    </source>
</evidence>
<evidence type="ECO:0000256" key="11">
    <source>
        <dbReference type="SAM" id="MobiDB-lite"/>
    </source>
</evidence>
<evidence type="ECO:0000256" key="8">
    <source>
        <dbReference type="ARBA" id="ARBA00022776"/>
    </source>
</evidence>
<feature type="compositionally biased region" description="Basic and acidic residues" evidence="11">
    <location>
        <begin position="57"/>
        <end position="68"/>
    </location>
</feature>
<comment type="subcellular location">
    <subcellularLocation>
        <location evidence="1">Chromosome</location>
    </subcellularLocation>
    <subcellularLocation>
        <location evidence="2">Cytoplasm</location>
    </subcellularLocation>
</comment>
<evidence type="ECO:0000256" key="6">
    <source>
        <dbReference type="ARBA" id="ARBA00022490"/>
    </source>
</evidence>
<proteinExistence type="inferred from homology"/>